<dbReference type="EC" id="1.18.1.3" evidence="3"/>
<dbReference type="InterPro" id="IPR012675">
    <property type="entry name" value="Beta-grasp_dom_sf"/>
</dbReference>
<dbReference type="InterPro" id="IPR001433">
    <property type="entry name" value="OxRdtase_FAD/NAD-bd"/>
</dbReference>
<dbReference type="InterPro" id="IPR001041">
    <property type="entry name" value="2Fe-2S_ferredoxin-type"/>
</dbReference>
<dbReference type="PROSITE" id="PS00197">
    <property type="entry name" value="2FE2S_FER_1"/>
    <property type="match status" value="1"/>
</dbReference>
<dbReference type="SUPFAM" id="SSF63380">
    <property type="entry name" value="Riboflavin synthase domain-like"/>
    <property type="match status" value="1"/>
</dbReference>
<proteinExistence type="predicted"/>
<dbReference type="Pfam" id="PF00111">
    <property type="entry name" value="Fer2"/>
    <property type="match status" value="1"/>
</dbReference>
<dbReference type="Gene3D" id="3.10.20.30">
    <property type="match status" value="1"/>
</dbReference>
<gene>
    <name evidence="3" type="ORF">ABID16_003941</name>
</gene>
<dbReference type="PANTHER" id="PTHR47354">
    <property type="entry name" value="NADH OXIDOREDUCTASE HCR"/>
    <property type="match status" value="1"/>
</dbReference>
<evidence type="ECO:0000313" key="3">
    <source>
        <dbReference type="EMBL" id="MET3615594.1"/>
    </source>
</evidence>
<dbReference type="PRINTS" id="PR00410">
    <property type="entry name" value="PHEHYDRXLASE"/>
</dbReference>
<dbReference type="InterPro" id="IPR017938">
    <property type="entry name" value="Riboflavin_synthase-like_b-brl"/>
</dbReference>
<dbReference type="RefSeq" id="WP_354558059.1">
    <property type="nucleotide sequence ID" value="NZ_JBEPMB010000008.1"/>
</dbReference>
<dbReference type="InterPro" id="IPR036010">
    <property type="entry name" value="2Fe-2S_ferredoxin-like_sf"/>
</dbReference>
<keyword evidence="3" id="KW-0560">Oxidoreductase</keyword>
<dbReference type="Gene3D" id="2.40.30.10">
    <property type="entry name" value="Translation factors"/>
    <property type="match status" value="1"/>
</dbReference>
<dbReference type="SUPFAM" id="SSF54292">
    <property type="entry name" value="2Fe-2S ferredoxin-like"/>
    <property type="match status" value="1"/>
</dbReference>
<comment type="caution">
    <text evidence="3">The sequence shown here is derived from an EMBL/GenBank/DDBJ whole genome shotgun (WGS) entry which is preliminary data.</text>
</comment>
<dbReference type="PANTHER" id="PTHR47354:SF5">
    <property type="entry name" value="PROTEIN RFBI"/>
    <property type="match status" value="1"/>
</dbReference>
<evidence type="ECO:0000259" key="2">
    <source>
        <dbReference type="PROSITE" id="PS51384"/>
    </source>
</evidence>
<protein>
    <submittedName>
        <fullName evidence="3">Toluene monooxygenase electron transfer component</fullName>
        <ecNumber evidence="3">1.18.1.3</ecNumber>
    </submittedName>
</protein>
<dbReference type="InterPro" id="IPR050415">
    <property type="entry name" value="MRET"/>
</dbReference>
<dbReference type="PROSITE" id="PS51085">
    <property type="entry name" value="2FE2S_FER_2"/>
    <property type="match status" value="1"/>
</dbReference>
<dbReference type="Pfam" id="PF00175">
    <property type="entry name" value="NAD_binding_1"/>
    <property type="match status" value="1"/>
</dbReference>
<dbReference type="Proteomes" id="UP001549047">
    <property type="component" value="Unassembled WGS sequence"/>
</dbReference>
<evidence type="ECO:0000313" key="4">
    <source>
        <dbReference type="Proteomes" id="UP001549047"/>
    </source>
</evidence>
<name>A0ABV2J735_9HYPH</name>
<dbReference type="Gene3D" id="3.40.50.80">
    <property type="entry name" value="Nucleotide-binding domain of ferredoxin-NADP reductase (FNR) module"/>
    <property type="match status" value="1"/>
</dbReference>
<dbReference type="EMBL" id="JBEPMB010000008">
    <property type="protein sequence ID" value="MET3615594.1"/>
    <property type="molecule type" value="Genomic_DNA"/>
</dbReference>
<dbReference type="SUPFAM" id="SSF52343">
    <property type="entry name" value="Ferredoxin reductase-like, C-terminal NADP-linked domain"/>
    <property type="match status" value="1"/>
</dbReference>
<dbReference type="Pfam" id="PF00970">
    <property type="entry name" value="FAD_binding_6"/>
    <property type="match status" value="1"/>
</dbReference>
<dbReference type="CDD" id="cd00207">
    <property type="entry name" value="fer2"/>
    <property type="match status" value="1"/>
</dbReference>
<dbReference type="InterPro" id="IPR017927">
    <property type="entry name" value="FAD-bd_FR_type"/>
</dbReference>
<organism evidence="3 4">
    <name type="scientific">Rhizobium aquaticum</name>
    <dbReference type="NCBI Taxonomy" id="1549636"/>
    <lineage>
        <taxon>Bacteria</taxon>
        <taxon>Pseudomonadati</taxon>
        <taxon>Pseudomonadota</taxon>
        <taxon>Alphaproteobacteria</taxon>
        <taxon>Hyphomicrobiales</taxon>
        <taxon>Rhizobiaceae</taxon>
        <taxon>Rhizobium/Agrobacterium group</taxon>
        <taxon>Rhizobium</taxon>
    </lineage>
</organism>
<feature type="domain" description="FAD-binding FR-type" evidence="2">
    <location>
        <begin position="101"/>
        <end position="197"/>
    </location>
</feature>
<dbReference type="GO" id="GO:0008860">
    <property type="term" value="F:ferredoxin-NAD+ reductase activity"/>
    <property type="evidence" value="ECO:0007669"/>
    <property type="project" value="UniProtKB-EC"/>
</dbReference>
<dbReference type="InterPro" id="IPR008333">
    <property type="entry name" value="Cbr1-like_FAD-bd_dom"/>
</dbReference>
<reference evidence="3 4" key="1">
    <citation type="submission" date="2024-06" db="EMBL/GenBank/DDBJ databases">
        <title>Genomic Encyclopedia of Type Strains, Phase IV (KMG-IV): sequencing the most valuable type-strain genomes for metagenomic binning, comparative biology and taxonomic classification.</title>
        <authorList>
            <person name="Goeker M."/>
        </authorList>
    </citation>
    <scope>NUCLEOTIDE SEQUENCE [LARGE SCALE GENOMIC DNA]</scope>
    <source>
        <strain evidence="3 4">DSM 29780</strain>
    </source>
</reference>
<keyword evidence="3" id="KW-0503">Monooxygenase</keyword>
<evidence type="ECO:0000259" key="1">
    <source>
        <dbReference type="PROSITE" id="PS51085"/>
    </source>
</evidence>
<dbReference type="PROSITE" id="PS51384">
    <property type="entry name" value="FAD_FR"/>
    <property type="match status" value="1"/>
</dbReference>
<feature type="domain" description="2Fe-2S ferredoxin-type" evidence="1">
    <location>
        <begin position="3"/>
        <end position="93"/>
    </location>
</feature>
<keyword evidence="4" id="KW-1185">Reference proteome</keyword>
<dbReference type="GO" id="GO:0004497">
    <property type="term" value="F:monooxygenase activity"/>
    <property type="evidence" value="ECO:0007669"/>
    <property type="project" value="UniProtKB-KW"/>
</dbReference>
<dbReference type="InterPro" id="IPR006058">
    <property type="entry name" value="2Fe2S_fd_BS"/>
</dbReference>
<accession>A0ABV2J735</accession>
<sequence length="329" mass="35224">MAFQVTIEPDGRRFEALAGETLLEAARRNGVTLPHECGWGHCGSCKITVVEGETDLMFPAAPALGPRDQKLNRTVACQAMACSDLVIKLAPGEPQPLVIAARLQEAELTAVEELAPEIRRFTFRPEGGADFLPGQYAILHLGERLRRAYSMCNLPDGETLQVISKRYPGGAGSNALADLRPGDRLMLEAPFGTCTLKPRPGRKVFIAGGTGISPILSLVRQAARDEVDFAAPVDVVYCARRAVDLAAGHELEEAVARVPGAIYIPCVEEETSMPGHAIGRALDVLASLSYDPAATEFYVAGPPVMVNAVKAHLKEAGVAITRIHYDSFG</sequence>
<dbReference type="InterPro" id="IPR039261">
    <property type="entry name" value="FNR_nucleotide-bd"/>
</dbReference>